<accession>A0AC35F5G6</accession>
<dbReference type="WBParaSite" id="PS1159_v2.g14063.t1">
    <property type="protein sequence ID" value="PS1159_v2.g14063.t1"/>
    <property type="gene ID" value="PS1159_v2.g14063"/>
</dbReference>
<proteinExistence type="predicted"/>
<organism evidence="1 2">
    <name type="scientific">Panagrolaimus sp. PS1159</name>
    <dbReference type="NCBI Taxonomy" id="55785"/>
    <lineage>
        <taxon>Eukaryota</taxon>
        <taxon>Metazoa</taxon>
        <taxon>Ecdysozoa</taxon>
        <taxon>Nematoda</taxon>
        <taxon>Chromadorea</taxon>
        <taxon>Rhabditida</taxon>
        <taxon>Tylenchina</taxon>
        <taxon>Panagrolaimomorpha</taxon>
        <taxon>Panagrolaimoidea</taxon>
        <taxon>Panagrolaimidae</taxon>
        <taxon>Panagrolaimus</taxon>
    </lineage>
</organism>
<sequence length="410" mass="44414">MFPILSTDTDLSYFDLKIEGKRRYVESVKKAAELEIDSTHTQWFESVIENMNEMLDLLTYCKIKLQMKMEQANSRLSGSSLSPSASNDSAVSLSPVAKTSSLSPFGSPSHGPSSYGAPVSYSPRHTTTVDETTQALRLSENLRSVILMNISEVKSSSDLDDVQKILSAIGVSACVEAVSRFSPKALPADRPPFLKVRFSSDVEKKEVLASINSNISVIRSSNSMFAQIAVCDPAKSGKADNNHQNNAVSKFGSSVFAERHRGPLSQVPSFARSAPPSSAFGQHASSPFSQDASKTVAFSHCASPDKVFPSTFGSRQFTSPSTDRTRFGSNRTPQSSITPATIQPSAKIDASNDRSPLKSCLKRTLSPTAKSRLQKTFFSPETISKSFPASRVRYTSGRADGVYTSDESDL</sequence>
<evidence type="ECO:0000313" key="2">
    <source>
        <dbReference type="WBParaSite" id="PS1159_v2.g14063.t1"/>
    </source>
</evidence>
<reference evidence="2" key="1">
    <citation type="submission" date="2022-11" db="UniProtKB">
        <authorList>
            <consortium name="WormBaseParasite"/>
        </authorList>
    </citation>
    <scope>IDENTIFICATION</scope>
</reference>
<protein>
    <submittedName>
        <fullName evidence="2">Uncharacterized protein</fullName>
    </submittedName>
</protein>
<name>A0AC35F5G6_9BILA</name>
<dbReference type="Proteomes" id="UP000887580">
    <property type="component" value="Unplaced"/>
</dbReference>
<evidence type="ECO:0000313" key="1">
    <source>
        <dbReference type="Proteomes" id="UP000887580"/>
    </source>
</evidence>